<gene>
    <name evidence="9" type="ORF">EP867_19020</name>
</gene>
<evidence type="ECO:0000256" key="8">
    <source>
        <dbReference type="RuleBase" id="RU364100"/>
    </source>
</evidence>
<keyword evidence="10" id="KW-1185">Reference proteome</keyword>
<evidence type="ECO:0000256" key="3">
    <source>
        <dbReference type="ARBA" id="ARBA00022763"/>
    </source>
</evidence>
<reference evidence="9 10" key="1">
    <citation type="journal article" date="2015" name="Int. J. Syst. Evol. Microbiol.">
        <title>Gemmobacter intermedius sp. nov., isolated from a white stork (Ciconia ciconia).</title>
        <authorList>
            <person name="Kampfer P."/>
            <person name="Jerzak L."/>
            <person name="Wilharm G."/>
            <person name="Golke J."/>
            <person name="Busse H.J."/>
            <person name="Glaeser S.P."/>
        </authorList>
    </citation>
    <scope>NUCLEOTIDE SEQUENCE [LARGE SCALE GENOMIC DNA]</scope>
    <source>
        <strain evidence="9 10">119/4</strain>
    </source>
</reference>
<comment type="similarity">
    <text evidence="1 8">Belongs to the SOS response-associated peptidase family.</text>
</comment>
<sequence>MCGRFVDPNLLGTEFELREIKITPISQRFNVKPTQDIYIDHRGEILTARWGLIPFWHKGELKDWKANTINARIEEVEEKATFRSVWKSGRCLIPVGGYYEWTGEKGSRTC</sequence>
<protein>
    <recommendedName>
        <fullName evidence="8">Abasic site processing protein</fullName>
        <ecNumber evidence="8">3.4.-.-</ecNumber>
    </recommendedName>
</protein>
<proteinExistence type="inferred from homology"/>
<dbReference type="Gene3D" id="3.90.1680.10">
    <property type="entry name" value="SOS response associated peptidase-like"/>
    <property type="match status" value="1"/>
</dbReference>
<dbReference type="AlphaFoldDB" id="A0A451GGA2"/>
<dbReference type="RefSeq" id="WP_128491011.1">
    <property type="nucleotide sequence ID" value="NZ_JBHLXB010000104.1"/>
</dbReference>
<dbReference type="SUPFAM" id="SSF143081">
    <property type="entry name" value="BB1717-like"/>
    <property type="match status" value="1"/>
</dbReference>
<name>A0A451GGA2_9RHOB</name>
<keyword evidence="7" id="KW-0456">Lyase</keyword>
<dbReference type="PANTHER" id="PTHR13604:SF0">
    <property type="entry name" value="ABASIC SITE PROCESSING PROTEIN HMCES"/>
    <property type="match status" value="1"/>
</dbReference>
<keyword evidence="2 8" id="KW-0645">Protease</keyword>
<keyword evidence="6" id="KW-0238">DNA-binding</keyword>
<dbReference type="PANTHER" id="PTHR13604">
    <property type="entry name" value="DC12-RELATED"/>
    <property type="match status" value="1"/>
</dbReference>
<dbReference type="EC" id="3.4.-.-" evidence="8"/>
<keyword evidence="5" id="KW-0190">Covalent protein-DNA linkage</keyword>
<dbReference type="GO" id="GO:0008233">
    <property type="term" value="F:peptidase activity"/>
    <property type="evidence" value="ECO:0007669"/>
    <property type="project" value="UniProtKB-KW"/>
</dbReference>
<evidence type="ECO:0000256" key="4">
    <source>
        <dbReference type="ARBA" id="ARBA00022801"/>
    </source>
</evidence>
<dbReference type="GO" id="GO:0016829">
    <property type="term" value="F:lyase activity"/>
    <property type="evidence" value="ECO:0007669"/>
    <property type="project" value="UniProtKB-KW"/>
</dbReference>
<dbReference type="GO" id="GO:0006508">
    <property type="term" value="P:proteolysis"/>
    <property type="evidence" value="ECO:0007669"/>
    <property type="project" value="UniProtKB-KW"/>
</dbReference>
<dbReference type="Proteomes" id="UP000287168">
    <property type="component" value="Unassembled WGS sequence"/>
</dbReference>
<organism evidence="9 10">
    <name type="scientific">Falsigemmobacter intermedius</name>
    <dbReference type="NCBI Taxonomy" id="1553448"/>
    <lineage>
        <taxon>Bacteria</taxon>
        <taxon>Pseudomonadati</taxon>
        <taxon>Pseudomonadota</taxon>
        <taxon>Alphaproteobacteria</taxon>
        <taxon>Rhodobacterales</taxon>
        <taxon>Paracoccaceae</taxon>
        <taxon>Falsigemmobacter</taxon>
    </lineage>
</organism>
<dbReference type="Pfam" id="PF02586">
    <property type="entry name" value="SRAP"/>
    <property type="match status" value="1"/>
</dbReference>
<evidence type="ECO:0000256" key="6">
    <source>
        <dbReference type="ARBA" id="ARBA00023125"/>
    </source>
</evidence>
<dbReference type="OrthoDB" id="9782620at2"/>
<evidence type="ECO:0000313" key="9">
    <source>
        <dbReference type="EMBL" id="RWY34941.1"/>
    </source>
</evidence>
<dbReference type="InterPro" id="IPR036590">
    <property type="entry name" value="SRAP-like"/>
</dbReference>
<accession>A0A451GGA2</accession>
<dbReference type="EMBL" id="SBLC01000094">
    <property type="protein sequence ID" value="RWY34941.1"/>
    <property type="molecule type" value="Genomic_DNA"/>
</dbReference>
<evidence type="ECO:0000256" key="5">
    <source>
        <dbReference type="ARBA" id="ARBA00023124"/>
    </source>
</evidence>
<dbReference type="GO" id="GO:0003697">
    <property type="term" value="F:single-stranded DNA binding"/>
    <property type="evidence" value="ECO:0007669"/>
    <property type="project" value="InterPro"/>
</dbReference>
<dbReference type="InterPro" id="IPR003738">
    <property type="entry name" value="SRAP"/>
</dbReference>
<comment type="caution">
    <text evidence="9">The sequence shown here is derived from an EMBL/GenBank/DDBJ whole genome shotgun (WGS) entry which is preliminary data.</text>
</comment>
<keyword evidence="4 8" id="KW-0378">Hydrolase</keyword>
<evidence type="ECO:0000313" key="10">
    <source>
        <dbReference type="Proteomes" id="UP000287168"/>
    </source>
</evidence>
<dbReference type="GO" id="GO:0106300">
    <property type="term" value="P:protein-DNA covalent cross-linking repair"/>
    <property type="evidence" value="ECO:0007669"/>
    <property type="project" value="InterPro"/>
</dbReference>
<keyword evidence="3" id="KW-0227">DNA damage</keyword>
<evidence type="ECO:0000256" key="1">
    <source>
        <dbReference type="ARBA" id="ARBA00008136"/>
    </source>
</evidence>
<evidence type="ECO:0000256" key="7">
    <source>
        <dbReference type="ARBA" id="ARBA00023239"/>
    </source>
</evidence>
<evidence type="ECO:0000256" key="2">
    <source>
        <dbReference type="ARBA" id="ARBA00022670"/>
    </source>
</evidence>